<dbReference type="AlphaFoldDB" id="A0AAN2CBC3"/>
<dbReference type="Pfam" id="PF02515">
    <property type="entry name" value="CoA_transf_3"/>
    <property type="match status" value="1"/>
</dbReference>
<dbReference type="Gene3D" id="3.30.1540.10">
    <property type="entry name" value="formyl-coa transferase, domain 3"/>
    <property type="match status" value="1"/>
</dbReference>
<name>A0AAN2CBC3_UNVUL</name>
<organism evidence="2 3">
    <name type="scientific">Vulcanimicrobium alpinum</name>
    <dbReference type="NCBI Taxonomy" id="3016050"/>
    <lineage>
        <taxon>Bacteria</taxon>
        <taxon>Bacillati</taxon>
        <taxon>Vulcanimicrobiota</taxon>
        <taxon>Vulcanimicrobiia</taxon>
        <taxon>Vulcanimicrobiales</taxon>
        <taxon>Vulcanimicrobiaceae</taxon>
        <taxon>Vulcanimicrobium</taxon>
    </lineage>
</organism>
<keyword evidence="3" id="KW-1185">Reference proteome</keyword>
<evidence type="ECO:0000313" key="2">
    <source>
        <dbReference type="EMBL" id="BDE08081.1"/>
    </source>
</evidence>
<evidence type="ECO:0000256" key="1">
    <source>
        <dbReference type="ARBA" id="ARBA00022679"/>
    </source>
</evidence>
<dbReference type="EMBL" id="AP025523">
    <property type="protein sequence ID" value="BDE08081.1"/>
    <property type="molecule type" value="Genomic_DNA"/>
</dbReference>
<dbReference type="PANTHER" id="PTHR48207">
    <property type="entry name" value="SUCCINATE--HYDROXYMETHYLGLUTARATE COA-TRANSFERASE"/>
    <property type="match status" value="1"/>
</dbReference>
<dbReference type="PANTHER" id="PTHR48207:SF4">
    <property type="entry name" value="BLL6097 PROTEIN"/>
    <property type="match status" value="1"/>
</dbReference>
<dbReference type="InterPro" id="IPR023606">
    <property type="entry name" value="CoA-Trfase_III_dom_1_sf"/>
</dbReference>
<dbReference type="Gene3D" id="3.40.50.10540">
    <property type="entry name" value="Crotonobetainyl-coa:carnitine coa-transferase, domain 1"/>
    <property type="match status" value="1"/>
</dbReference>
<dbReference type="InterPro" id="IPR050483">
    <property type="entry name" value="CoA-transferase_III_domain"/>
</dbReference>
<sequence>MTDGGAPLAGVRVVDLTTVVAGPWATHLLAGYGADVIKIEPPEGDIMRYAPPGRHPTMGPEFLHMNAGKRSVALDLKTGAGREEALALIAGADVFLTNVRPAAMERLGLAYADAKRANPEIVYVGIVGFDQRGPYAARPAYDDLIQGGCGLASLFAHTGGEPRYIPSLIADRITGITAANAVLAALFARERGNGGASIEIPMFETMAELVLADHLGGHTYVPPAGDYGYQRILTPHRRPYRTSDGYVCVLLYTPAQWQRFFTAAGRAEQYAAEPRLSDDAMRREHYDYAYAVVADIVAMRTSAEWLVLLESIDVPFMPLHDVASLLDDPQIAATGFVEERDHPTEGRIRTLRTPIRWDALDDVDLRPAPNLGEHNRTQR</sequence>
<protein>
    <submittedName>
        <fullName evidence="2">CoA transferase</fullName>
    </submittedName>
</protein>
<dbReference type="InterPro" id="IPR044855">
    <property type="entry name" value="CoA-Trfase_III_dom3_sf"/>
</dbReference>
<dbReference type="RefSeq" id="WP_317995632.1">
    <property type="nucleotide sequence ID" value="NZ_AP025523.1"/>
</dbReference>
<dbReference type="GO" id="GO:0008410">
    <property type="term" value="F:CoA-transferase activity"/>
    <property type="evidence" value="ECO:0007669"/>
    <property type="project" value="TreeGrafter"/>
</dbReference>
<evidence type="ECO:0000313" key="3">
    <source>
        <dbReference type="Proteomes" id="UP001317532"/>
    </source>
</evidence>
<dbReference type="KEGG" id="vab:WPS_33570"/>
<dbReference type="SUPFAM" id="SSF89796">
    <property type="entry name" value="CoA-transferase family III (CaiB/BaiF)"/>
    <property type="match status" value="1"/>
</dbReference>
<dbReference type="InterPro" id="IPR003673">
    <property type="entry name" value="CoA-Trfase_fam_III"/>
</dbReference>
<keyword evidence="1 2" id="KW-0808">Transferase</keyword>
<proteinExistence type="predicted"/>
<reference evidence="2 3" key="1">
    <citation type="journal article" date="2022" name="ISME Commun">
        <title>Vulcanimicrobium alpinus gen. nov. sp. nov., the first cultivated representative of the candidate phylum 'Eremiobacterota', is a metabolically versatile aerobic anoxygenic phototroph.</title>
        <authorList>
            <person name="Yabe S."/>
            <person name="Muto K."/>
            <person name="Abe K."/>
            <person name="Yokota A."/>
            <person name="Staudigel H."/>
            <person name="Tebo B.M."/>
        </authorList>
    </citation>
    <scope>NUCLEOTIDE SEQUENCE [LARGE SCALE GENOMIC DNA]</scope>
    <source>
        <strain evidence="2 3">WC8-2</strain>
    </source>
</reference>
<dbReference type="Proteomes" id="UP001317532">
    <property type="component" value="Chromosome"/>
</dbReference>
<accession>A0AAN2CBC3</accession>
<gene>
    <name evidence="2" type="ORF">WPS_33570</name>
</gene>